<gene>
    <name evidence="1" type="ORF">LCGC14_2597340</name>
</gene>
<evidence type="ECO:0000313" key="1">
    <source>
        <dbReference type="EMBL" id="KKL06307.1"/>
    </source>
</evidence>
<accession>A0A0F9AXN2</accession>
<reference evidence="1" key="1">
    <citation type="journal article" date="2015" name="Nature">
        <title>Complex archaea that bridge the gap between prokaryotes and eukaryotes.</title>
        <authorList>
            <person name="Spang A."/>
            <person name="Saw J.H."/>
            <person name="Jorgensen S.L."/>
            <person name="Zaremba-Niedzwiedzka K."/>
            <person name="Martijn J."/>
            <person name="Lind A.E."/>
            <person name="van Eijk R."/>
            <person name="Schleper C."/>
            <person name="Guy L."/>
            <person name="Ettema T.J."/>
        </authorList>
    </citation>
    <scope>NUCLEOTIDE SEQUENCE</scope>
</reference>
<dbReference type="EMBL" id="LAZR01043761">
    <property type="protein sequence ID" value="KKL06307.1"/>
    <property type="molecule type" value="Genomic_DNA"/>
</dbReference>
<organism evidence="1">
    <name type="scientific">marine sediment metagenome</name>
    <dbReference type="NCBI Taxonomy" id="412755"/>
    <lineage>
        <taxon>unclassified sequences</taxon>
        <taxon>metagenomes</taxon>
        <taxon>ecological metagenomes</taxon>
    </lineage>
</organism>
<dbReference type="AlphaFoldDB" id="A0A0F9AXN2"/>
<comment type="caution">
    <text evidence="1">The sequence shown here is derived from an EMBL/GenBank/DDBJ whole genome shotgun (WGS) entry which is preliminary data.</text>
</comment>
<proteinExistence type="predicted"/>
<sequence length="169" mass="19931">MGSKRDTQRARVYRAEKDAFYTYNGSGNKQLLFGKSFSSLKDMRIRVKNICSSKWWRDKSYTFWISLNRFEKQLYGATAYSYKILIGKRETDEWVLIHELAHVLQRSVRDEYSDRLGIPAFIGDTRGHGRSFCRIYLAMVRRFIGVEAYNALRLSFKHNNVKYARSAED</sequence>
<name>A0A0F9AXN2_9ZZZZ</name>
<protein>
    <submittedName>
        <fullName evidence="1">Uncharacterized protein</fullName>
    </submittedName>
</protein>